<proteinExistence type="inferred from homology"/>
<dbReference type="GO" id="GO:0004553">
    <property type="term" value="F:hydrolase activity, hydrolyzing O-glycosyl compounds"/>
    <property type="evidence" value="ECO:0007669"/>
    <property type="project" value="InterPro"/>
</dbReference>
<organism evidence="5 6">
    <name type="scientific">Arachidicoccus ginsenosidivorans</name>
    <dbReference type="NCBI Taxonomy" id="496057"/>
    <lineage>
        <taxon>Bacteria</taxon>
        <taxon>Pseudomonadati</taxon>
        <taxon>Bacteroidota</taxon>
        <taxon>Chitinophagia</taxon>
        <taxon>Chitinophagales</taxon>
        <taxon>Chitinophagaceae</taxon>
        <taxon>Arachidicoccus</taxon>
    </lineage>
</organism>
<feature type="domain" description="DUF4982" evidence="4">
    <location>
        <begin position="429"/>
        <end position="494"/>
    </location>
</feature>
<dbReference type="InterPro" id="IPR036156">
    <property type="entry name" value="Beta-gal/glucu_dom_sf"/>
</dbReference>
<dbReference type="InterPro" id="IPR006102">
    <property type="entry name" value="Ig-like_GH2"/>
</dbReference>
<dbReference type="RefSeq" id="WP_146780066.1">
    <property type="nucleotide sequence ID" value="NZ_CP042434.1"/>
</dbReference>
<dbReference type="Pfam" id="PF02836">
    <property type="entry name" value="Glyco_hydro_2_C"/>
    <property type="match status" value="1"/>
</dbReference>
<dbReference type="KEGG" id="agi:FSB73_03015"/>
<reference evidence="5 6" key="1">
    <citation type="journal article" date="2017" name="Int. J. Syst. Evol. Microbiol.">
        <title>Arachidicoccus ginsenosidivorans sp. nov., with ginsenoside-converting activity isolated from ginseng cultivating soil.</title>
        <authorList>
            <person name="Siddiqi M.Z."/>
            <person name="Aslam Z."/>
            <person name="Im W.T."/>
        </authorList>
    </citation>
    <scope>NUCLEOTIDE SEQUENCE [LARGE SCALE GENOMIC DNA]</scope>
    <source>
        <strain evidence="5 6">Gsoil 809</strain>
    </source>
</reference>
<keyword evidence="6" id="KW-1185">Reference proteome</keyword>
<dbReference type="Gene3D" id="3.20.20.80">
    <property type="entry name" value="Glycosidases"/>
    <property type="match status" value="1"/>
</dbReference>
<dbReference type="InterPro" id="IPR013783">
    <property type="entry name" value="Ig-like_fold"/>
</dbReference>
<dbReference type="InterPro" id="IPR006103">
    <property type="entry name" value="Glyco_hydro_2_cat"/>
</dbReference>
<dbReference type="PRINTS" id="PR00132">
    <property type="entry name" value="GLHYDRLASE2"/>
</dbReference>
<dbReference type="InterPro" id="IPR051913">
    <property type="entry name" value="GH2_Domain-Containing"/>
</dbReference>
<dbReference type="OrthoDB" id="9801077at2"/>
<dbReference type="Pfam" id="PF16355">
    <property type="entry name" value="DUF4982"/>
    <property type="match status" value="1"/>
</dbReference>
<dbReference type="SUPFAM" id="SSF51445">
    <property type="entry name" value="(Trans)glycosidases"/>
    <property type="match status" value="1"/>
</dbReference>
<protein>
    <submittedName>
        <fullName evidence="5">Glycoside hydrolase family 2 protein</fullName>
    </submittedName>
</protein>
<dbReference type="Pfam" id="PF00703">
    <property type="entry name" value="Glyco_hydro_2"/>
    <property type="match status" value="1"/>
</dbReference>
<dbReference type="Gene3D" id="2.60.40.10">
    <property type="entry name" value="Immunoglobulins"/>
    <property type="match status" value="2"/>
</dbReference>
<comment type="similarity">
    <text evidence="1">Belongs to the glycosyl hydrolase 2 family.</text>
</comment>
<feature type="domain" description="Glycoside hydrolase family 2 catalytic" evidence="3">
    <location>
        <begin position="95"/>
        <end position="248"/>
    </location>
</feature>
<evidence type="ECO:0000256" key="1">
    <source>
        <dbReference type="ARBA" id="ARBA00007401"/>
    </source>
</evidence>
<dbReference type="EMBL" id="CP042434">
    <property type="protein sequence ID" value="QEC70806.1"/>
    <property type="molecule type" value="Genomic_DNA"/>
</dbReference>
<dbReference type="AlphaFoldDB" id="A0A5B8VJM7"/>
<dbReference type="GO" id="GO:0005975">
    <property type="term" value="P:carbohydrate metabolic process"/>
    <property type="evidence" value="ECO:0007669"/>
    <property type="project" value="InterPro"/>
</dbReference>
<gene>
    <name evidence="5" type="ORF">FSB73_03015</name>
</gene>
<dbReference type="PANTHER" id="PTHR42732:SF1">
    <property type="entry name" value="BETA-MANNOSIDASE"/>
    <property type="match status" value="1"/>
</dbReference>
<keyword evidence="5" id="KW-0378">Hydrolase</keyword>
<sequence length="520" mass="59298">MQADLRSLKPVEVTTEIFDDAHRLVVHEKKSLQPVQTEGVLTLSSIVPLENVRLWSPDYPNLYTLEVSVTQDGLLLDQYQQKLGIRYFHFDARNGFYLNGQRTEIKGVCLHSDFGVLGTAYQYSAMVRQLKLLKQMGCNAIRTAHNPPAPGMLDLCDSMGFLVMDEAFDMWQKKKTKYDYSKDFALWHKRDLEDQIKRDRRHPSVFLWSIGNEIREQFDTSGIRLTNELVAIVKALDSTRPVTAAMTETHAAKNNIAKAGALDILGFNYKIDQYDSLALNFPGKALIASETVSALQTRGMYKDGVINETVAKMKDSIIYMPYGPKQKFAPNINGDWTLSAYDKIAAYWGTNHENAWRAVKSRPFIAGTFVWTGIDYLGEPVPFPYPARSSYYGIIDQAGLPKDIYYFYQSEWTDKPVLHLLPHWNWQQGQLIDVWCYYNQADQVELFLNGRSLGTRKKGDGNKHPGDNEFHVNWQVPFEKGTLKVVAYKNGKEVRRELVKTAGIPSNIQVIVDSSTFRGY</sequence>
<dbReference type="SUPFAM" id="SSF49303">
    <property type="entry name" value="beta-Galactosidase/glucuronidase domain"/>
    <property type="match status" value="1"/>
</dbReference>
<evidence type="ECO:0000313" key="6">
    <source>
        <dbReference type="Proteomes" id="UP000321291"/>
    </source>
</evidence>
<dbReference type="Proteomes" id="UP000321291">
    <property type="component" value="Chromosome"/>
</dbReference>
<accession>A0A5B8VJM7</accession>
<evidence type="ECO:0000259" key="3">
    <source>
        <dbReference type="Pfam" id="PF02836"/>
    </source>
</evidence>
<evidence type="ECO:0000259" key="4">
    <source>
        <dbReference type="Pfam" id="PF16355"/>
    </source>
</evidence>
<feature type="domain" description="Glycoside hydrolase family 2 immunoglobulin-like beta-sandwich" evidence="2">
    <location>
        <begin position="10"/>
        <end position="86"/>
    </location>
</feature>
<evidence type="ECO:0000313" key="5">
    <source>
        <dbReference type="EMBL" id="QEC70806.1"/>
    </source>
</evidence>
<dbReference type="InterPro" id="IPR006101">
    <property type="entry name" value="Glyco_hydro_2"/>
</dbReference>
<dbReference type="InterPro" id="IPR032311">
    <property type="entry name" value="DUF4982"/>
</dbReference>
<name>A0A5B8VJM7_9BACT</name>
<dbReference type="PANTHER" id="PTHR42732">
    <property type="entry name" value="BETA-GALACTOSIDASE"/>
    <property type="match status" value="1"/>
</dbReference>
<evidence type="ECO:0000259" key="2">
    <source>
        <dbReference type="Pfam" id="PF00703"/>
    </source>
</evidence>
<dbReference type="InterPro" id="IPR017853">
    <property type="entry name" value="GH"/>
</dbReference>